<dbReference type="InterPro" id="IPR011050">
    <property type="entry name" value="Pectin_lyase_fold/virulence"/>
</dbReference>
<dbReference type="PROSITE" id="PS51164">
    <property type="entry name" value="CBM1_2"/>
    <property type="match status" value="1"/>
</dbReference>
<dbReference type="InterPro" id="IPR000254">
    <property type="entry name" value="CBD"/>
</dbReference>
<name>A0AAD5WRC3_9PEZI</name>
<comment type="catalytic activity">
    <reaction evidence="9 11">
        <text>[(1-&gt;4)-alpha-D-galacturonosyl methyl ester](n) + n H2O = [(1-&gt;4)-alpha-D-galacturonosyl](n) + n methanol + n H(+)</text>
        <dbReference type="Rhea" id="RHEA:22380"/>
        <dbReference type="Rhea" id="RHEA-COMP:14570"/>
        <dbReference type="Rhea" id="RHEA-COMP:14573"/>
        <dbReference type="ChEBI" id="CHEBI:15377"/>
        <dbReference type="ChEBI" id="CHEBI:15378"/>
        <dbReference type="ChEBI" id="CHEBI:17790"/>
        <dbReference type="ChEBI" id="CHEBI:140522"/>
        <dbReference type="ChEBI" id="CHEBI:140523"/>
        <dbReference type="EC" id="3.1.1.11"/>
    </reaction>
</comment>
<accession>A0AAD5WRC3</accession>
<evidence type="ECO:0000256" key="11">
    <source>
        <dbReference type="RuleBase" id="RU000589"/>
    </source>
</evidence>
<dbReference type="AlphaFoldDB" id="A0AAD5WRC3"/>
<evidence type="ECO:0000256" key="1">
    <source>
        <dbReference type="ARBA" id="ARBA00004613"/>
    </source>
</evidence>
<comment type="caution">
    <text evidence="13">The sequence shown here is derived from an EMBL/GenBank/DDBJ whole genome shotgun (WGS) entry which is preliminary data.</text>
</comment>
<feature type="active site" evidence="10">
    <location>
        <position position="182"/>
    </location>
</feature>
<evidence type="ECO:0000256" key="8">
    <source>
        <dbReference type="ARBA" id="ARBA00023085"/>
    </source>
</evidence>
<comment type="subcellular location">
    <subcellularLocation>
        <location evidence="1 11">Secreted</location>
    </subcellularLocation>
</comment>
<evidence type="ECO:0000256" key="2">
    <source>
        <dbReference type="ARBA" id="ARBA00005184"/>
    </source>
</evidence>
<dbReference type="PANTHER" id="PTHR31321:SF127">
    <property type="entry name" value="PECTINESTERASE"/>
    <property type="match status" value="1"/>
</dbReference>
<evidence type="ECO:0000313" key="14">
    <source>
        <dbReference type="Proteomes" id="UP001201980"/>
    </source>
</evidence>
<evidence type="ECO:0000256" key="5">
    <source>
        <dbReference type="ARBA" id="ARBA00022525"/>
    </source>
</evidence>
<proteinExistence type="inferred from homology"/>
<evidence type="ECO:0000256" key="3">
    <source>
        <dbReference type="ARBA" id="ARBA00008891"/>
    </source>
</evidence>
<dbReference type="GO" id="GO:0045490">
    <property type="term" value="P:pectin catabolic process"/>
    <property type="evidence" value="ECO:0007669"/>
    <property type="project" value="UniProtKB-UniRule"/>
</dbReference>
<dbReference type="EMBL" id="JAKWBI020000238">
    <property type="protein sequence ID" value="KAJ2898268.1"/>
    <property type="molecule type" value="Genomic_DNA"/>
</dbReference>
<dbReference type="PROSITE" id="PS00503">
    <property type="entry name" value="PECTINESTERASE_2"/>
    <property type="match status" value="1"/>
</dbReference>
<keyword evidence="5 11" id="KW-0964">Secreted</keyword>
<evidence type="ECO:0000256" key="7">
    <source>
        <dbReference type="ARBA" id="ARBA00022801"/>
    </source>
</evidence>
<comment type="similarity">
    <text evidence="3">Belongs to the pectinesterase family.</text>
</comment>
<dbReference type="InterPro" id="IPR033131">
    <property type="entry name" value="Pectinesterase_Asp_AS"/>
</dbReference>
<feature type="signal peptide" evidence="11">
    <location>
        <begin position="1"/>
        <end position="18"/>
    </location>
</feature>
<dbReference type="PANTHER" id="PTHR31321">
    <property type="entry name" value="ACYL-COA THIOESTER HYDROLASE YBHC-RELATED"/>
    <property type="match status" value="1"/>
</dbReference>
<keyword evidence="6 11" id="KW-0732">Signal</keyword>
<feature type="chain" id="PRO_5041772145" description="Pectinesterase" evidence="11">
    <location>
        <begin position="19"/>
        <end position="398"/>
    </location>
</feature>
<dbReference type="GO" id="GO:0042545">
    <property type="term" value="P:cell wall modification"/>
    <property type="evidence" value="ECO:0007669"/>
    <property type="project" value="UniProtKB-UniRule"/>
</dbReference>
<dbReference type="InterPro" id="IPR035971">
    <property type="entry name" value="CBD_sf"/>
</dbReference>
<dbReference type="PROSITE" id="PS00562">
    <property type="entry name" value="CBM1_1"/>
    <property type="match status" value="1"/>
</dbReference>
<dbReference type="SUPFAM" id="SSF51126">
    <property type="entry name" value="Pectin lyase-like"/>
    <property type="match status" value="1"/>
</dbReference>
<evidence type="ECO:0000256" key="4">
    <source>
        <dbReference type="ARBA" id="ARBA00013229"/>
    </source>
</evidence>
<dbReference type="GO" id="GO:0030599">
    <property type="term" value="F:pectinesterase activity"/>
    <property type="evidence" value="ECO:0007669"/>
    <property type="project" value="UniProtKB-UniRule"/>
</dbReference>
<evidence type="ECO:0000256" key="10">
    <source>
        <dbReference type="PROSITE-ProRule" id="PRU10040"/>
    </source>
</evidence>
<keyword evidence="11" id="KW-0961">Cell wall biogenesis/degradation</keyword>
<keyword evidence="14" id="KW-1185">Reference proteome</keyword>
<keyword evidence="8 11" id="KW-0063">Aspartyl esterase</keyword>
<keyword evidence="7 11" id="KW-0378">Hydrolase</keyword>
<dbReference type="SMART" id="SM00236">
    <property type="entry name" value="fCBD"/>
    <property type="match status" value="1"/>
</dbReference>
<dbReference type="InterPro" id="IPR012334">
    <property type="entry name" value="Pectin_lyas_fold"/>
</dbReference>
<evidence type="ECO:0000259" key="12">
    <source>
        <dbReference type="PROSITE" id="PS51164"/>
    </source>
</evidence>
<dbReference type="SUPFAM" id="SSF57180">
    <property type="entry name" value="Cellulose-binding domain"/>
    <property type="match status" value="1"/>
</dbReference>
<comment type="pathway">
    <text evidence="2 11">Glycan metabolism; pectin degradation; 2-dehydro-3-deoxy-D-gluconate from pectin: step 1/5.</text>
</comment>
<gene>
    <name evidence="13" type="ORF">MKZ38_004036</name>
</gene>
<feature type="domain" description="CBM1" evidence="12">
    <location>
        <begin position="363"/>
        <end position="398"/>
    </location>
</feature>
<organism evidence="13 14">
    <name type="scientific">Zalerion maritima</name>
    <dbReference type="NCBI Taxonomy" id="339359"/>
    <lineage>
        <taxon>Eukaryota</taxon>
        <taxon>Fungi</taxon>
        <taxon>Dikarya</taxon>
        <taxon>Ascomycota</taxon>
        <taxon>Pezizomycotina</taxon>
        <taxon>Sordariomycetes</taxon>
        <taxon>Lulworthiomycetidae</taxon>
        <taxon>Lulworthiales</taxon>
        <taxon>Lulworthiaceae</taxon>
        <taxon>Zalerion</taxon>
    </lineage>
</organism>
<sequence length="398" mass="42145">MLTKSLVSLSYLVASALGASRTSAPSGAYVVAKSGGAYSSIQDAVNAVPTSTSGDYIIFVNPGTYSEQVLVSSMTGTLTIYGYTTDDQDYSKNEVVLTNNLGADDAGSNDASGTLRAKADYLSVYNINVVNERGQGDQAIALSAYGEYQGFYGCQFVGYQDTVLSNDGHHAFKNCYVEGATDFVFGLRAIAWFQSCDIGIVGQGYITANGRDSEDNDSYYVFDDCAVINKASVGTGGTYLGRPWREYSRVVFQNSDLGAVVNSAGWRIWNEGDERTDHVYYGEYGNYGTGASGTRASFATAMASPLTLSGILGSTDWIDSDYWDNTGSSGSTTSATSATTMTTVTTVTTATATTSEPTEPSVDCASRWGQCGGQGWTGPICCSDGACTFSNTWYSQCI</sequence>
<dbReference type="GO" id="GO:0005576">
    <property type="term" value="C:extracellular region"/>
    <property type="evidence" value="ECO:0007669"/>
    <property type="project" value="UniProtKB-SubCell"/>
</dbReference>
<protein>
    <recommendedName>
        <fullName evidence="4 11">Pectinesterase</fullName>
        <ecNumber evidence="4 11">3.1.1.11</ecNumber>
    </recommendedName>
</protein>
<dbReference type="Gene3D" id="2.160.20.10">
    <property type="entry name" value="Single-stranded right-handed beta-helix, Pectin lyase-like"/>
    <property type="match status" value="1"/>
</dbReference>
<dbReference type="InterPro" id="IPR000070">
    <property type="entry name" value="Pectinesterase_cat"/>
</dbReference>
<dbReference type="EC" id="3.1.1.11" evidence="4 11"/>
<dbReference type="Pfam" id="PF01095">
    <property type="entry name" value="Pectinesterase"/>
    <property type="match status" value="1"/>
</dbReference>
<dbReference type="FunFam" id="2.160.20.10:FF:000014">
    <property type="entry name" value="Pectinesterase"/>
    <property type="match status" value="1"/>
</dbReference>
<evidence type="ECO:0000256" key="6">
    <source>
        <dbReference type="ARBA" id="ARBA00022729"/>
    </source>
</evidence>
<dbReference type="Proteomes" id="UP001201980">
    <property type="component" value="Unassembled WGS sequence"/>
</dbReference>
<evidence type="ECO:0000313" key="13">
    <source>
        <dbReference type="EMBL" id="KAJ2898268.1"/>
    </source>
</evidence>
<dbReference type="GO" id="GO:0030248">
    <property type="term" value="F:cellulose binding"/>
    <property type="evidence" value="ECO:0007669"/>
    <property type="project" value="InterPro"/>
</dbReference>
<comment type="function">
    <text evidence="11">Involved in maceration and soft-rotting of plant tissue.</text>
</comment>
<dbReference type="Pfam" id="PF00734">
    <property type="entry name" value="CBM_1"/>
    <property type="match status" value="1"/>
</dbReference>
<reference evidence="13" key="1">
    <citation type="submission" date="2022-07" db="EMBL/GenBank/DDBJ databases">
        <title>Draft genome sequence of Zalerion maritima ATCC 34329, a (micro)plastics degrading marine fungus.</title>
        <authorList>
            <person name="Paco A."/>
            <person name="Goncalves M.F.M."/>
            <person name="Rocha-Santos T.A.P."/>
            <person name="Alves A."/>
        </authorList>
    </citation>
    <scope>NUCLEOTIDE SEQUENCE</scope>
    <source>
        <strain evidence="13">ATCC 34329</strain>
    </source>
</reference>
<evidence type="ECO:0000256" key="9">
    <source>
        <dbReference type="ARBA" id="ARBA00047928"/>
    </source>
</evidence>